<dbReference type="AlphaFoldDB" id="R7Y948"/>
<dbReference type="InterPro" id="IPR013216">
    <property type="entry name" value="Methyltransf_11"/>
</dbReference>
<dbReference type="Pfam" id="PF08241">
    <property type="entry name" value="Methyltransf_11"/>
    <property type="match status" value="1"/>
</dbReference>
<name>R7Y948_9ACTN</name>
<dbReference type="GO" id="GO:0032259">
    <property type="term" value="P:methylation"/>
    <property type="evidence" value="ECO:0007669"/>
    <property type="project" value="UniProtKB-KW"/>
</dbReference>
<dbReference type="SUPFAM" id="SSF53335">
    <property type="entry name" value="S-adenosyl-L-methionine-dependent methyltransferases"/>
    <property type="match status" value="1"/>
</dbReference>
<comment type="caution">
    <text evidence="2">The sequence shown here is derived from an EMBL/GenBank/DDBJ whole genome shotgun (WGS) entry which is preliminary data.</text>
</comment>
<proteinExistence type="predicted"/>
<keyword evidence="2" id="KW-0808">Transferase</keyword>
<evidence type="ECO:0000313" key="3">
    <source>
        <dbReference type="Proteomes" id="UP000013569"/>
    </source>
</evidence>
<dbReference type="InterPro" id="IPR029063">
    <property type="entry name" value="SAM-dependent_MTases_sf"/>
</dbReference>
<dbReference type="RefSeq" id="WP_010842823.1">
    <property type="nucleotide sequence ID" value="NZ_AQPW01000012.1"/>
</dbReference>
<gene>
    <name evidence="2" type="ORF">GTC6_12016</name>
</gene>
<dbReference type="GO" id="GO:0008757">
    <property type="term" value="F:S-adenosylmethionine-dependent methyltransferase activity"/>
    <property type="evidence" value="ECO:0007669"/>
    <property type="project" value="InterPro"/>
</dbReference>
<dbReference type="Proteomes" id="UP000013569">
    <property type="component" value="Unassembled WGS sequence"/>
</dbReference>
<evidence type="ECO:0000259" key="1">
    <source>
        <dbReference type="Pfam" id="PF08241"/>
    </source>
</evidence>
<dbReference type="CDD" id="cd02440">
    <property type="entry name" value="AdoMet_MTases"/>
    <property type="match status" value="1"/>
</dbReference>
<keyword evidence="2" id="KW-0489">Methyltransferase</keyword>
<accession>R7Y948</accession>
<organism evidence="2 3">
    <name type="scientific">Gordonia terrae C-6</name>
    <dbReference type="NCBI Taxonomy" id="1316928"/>
    <lineage>
        <taxon>Bacteria</taxon>
        <taxon>Bacillati</taxon>
        <taxon>Actinomycetota</taxon>
        <taxon>Actinomycetes</taxon>
        <taxon>Mycobacteriales</taxon>
        <taxon>Gordoniaceae</taxon>
        <taxon>Gordonia</taxon>
    </lineage>
</organism>
<dbReference type="PANTHER" id="PTHR43591:SF24">
    <property type="entry name" value="2-METHOXY-6-POLYPRENYL-1,4-BENZOQUINOL METHYLASE, MITOCHONDRIAL"/>
    <property type="match status" value="1"/>
</dbReference>
<reference evidence="2 3" key="1">
    <citation type="journal article" date="2013" name="Genome Announc.">
        <title>Draft Genome Sequence of a Benzothiophene-Desulfurizing Bacterium, Gordona terrae Strain C-6.</title>
        <authorList>
            <person name="Wang W."/>
            <person name="Ma T."/>
            <person name="Ren Y."/>
            <person name="Li G."/>
        </authorList>
    </citation>
    <scope>NUCLEOTIDE SEQUENCE [LARGE SCALE GENOMIC DNA]</scope>
    <source>
        <strain evidence="2 3">C-6</strain>
    </source>
</reference>
<dbReference type="EMBL" id="AQPW01000012">
    <property type="protein sequence ID" value="EON32522.1"/>
    <property type="molecule type" value="Genomic_DNA"/>
</dbReference>
<dbReference type="PATRIC" id="fig|1316928.3.peg.2416"/>
<evidence type="ECO:0000313" key="2">
    <source>
        <dbReference type="EMBL" id="EON32522.1"/>
    </source>
</evidence>
<dbReference type="PANTHER" id="PTHR43591">
    <property type="entry name" value="METHYLTRANSFERASE"/>
    <property type="match status" value="1"/>
</dbReference>
<protein>
    <submittedName>
        <fullName evidence="2">Methyltransferase</fullName>
    </submittedName>
</protein>
<dbReference type="OrthoDB" id="3763870at2"/>
<feature type="domain" description="Methyltransferase type 11" evidence="1">
    <location>
        <begin position="57"/>
        <end position="153"/>
    </location>
</feature>
<dbReference type="Gene3D" id="3.40.50.150">
    <property type="entry name" value="Vaccinia Virus protein VP39"/>
    <property type="match status" value="1"/>
</dbReference>
<sequence length="219" mass="23911">MESIAQRLMRNQHFAEIYEHRWRPTFTRLFSLGGRSTADFDRALRAYLARPGDRLVLDVACGPGNYTREIADGLTGDGRCIGIDFSTPMLARAAQTNAVGRAAFVRGDAHALPFADNTFDVVTCLAALYLIPDPLPVVDELVRVTAPGGEIVVFTSVTTPLTSLPGVRPLAGVSGYRIFDDHEILERLRRAGVDDVEQTITGQGQFVLARRPDPEATQG</sequence>